<proteinExistence type="predicted"/>
<reference evidence="3 4" key="2">
    <citation type="submission" date="2019-01" db="EMBL/GenBank/DDBJ databases">
        <title>Motilimonas pumilus sp. nov., isolated from the gut of sea cucumber (Apostichopus japonicus).</title>
        <authorList>
            <person name="Wang F.-Q."/>
            <person name="Ren L.-H."/>
            <person name="Lin Y.-W."/>
            <person name="Sun G.-H."/>
            <person name="Du Z.-J."/>
            <person name="Zhao J.-X."/>
            <person name="Liu X.-J."/>
            <person name="Liu L.-J."/>
        </authorList>
    </citation>
    <scope>NUCLEOTIDE SEQUENCE [LARGE SCALE GENOMIC DNA]</scope>
    <source>
        <strain evidence="3 4">PLHSC7-2</strain>
    </source>
</reference>
<dbReference type="Proteomes" id="UP000283255">
    <property type="component" value="Unassembled WGS sequence"/>
</dbReference>
<organism evidence="3 4">
    <name type="scientific">Motilimonas pumila</name>
    <dbReference type="NCBI Taxonomy" id="2303987"/>
    <lineage>
        <taxon>Bacteria</taxon>
        <taxon>Pseudomonadati</taxon>
        <taxon>Pseudomonadota</taxon>
        <taxon>Gammaproteobacteria</taxon>
        <taxon>Alteromonadales</taxon>
        <taxon>Alteromonadales genera incertae sedis</taxon>
        <taxon>Motilimonas</taxon>
    </lineage>
</organism>
<dbReference type="Gene3D" id="3.40.50.2000">
    <property type="entry name" value="Glycogen Phosphorylase B"/>
    <property type="match status" value="2"/>
</dbReference>
<dbReference type="InterPro" id="IPR028098">
    <property type="entry name" value="Glyco_trans_4-like_N"/>
</dbReference>
<dbReference type="CDD" id="cd03811">
    <property type="entry name" value="GT4_GT28_WabH-like"/>
    <property type="match status" value="1"/>
</dbReference>
<dbReference type="Pfam" id="PF13439">
    <property type="entry name" value="Glyco_transf_4"/>
    <property type="match status" value="1"/>
</dbReference>
<dbReference type="RefSeq" id="WP_119909878.1">
    <property type="nucleotide sequence ID" value="NZ_QZCH01000004.1"/>
</dbReference>
<dbReference type="OrthoDB" id="4611853at2"/>
<dbReference type="GO" id="GO:0016757">
    <property type="term" value="F:glycosyltransferase activity"/>
    <property type="evidence" value="ECO:0007669"/>
    <property type="project" value="InterPro"/>
</dbReference>
<keyword evidence="3" id="KW-0808">Transferase</keyword>
<dbReference type="SUPFAM" id="SSF53756">
    <property type="entry name" value="UDP-Glycosyltransferase/glycogen phosphorylase"/>
    <property type="match status" value="1"/>
</dbReference>
<protein>
    <submittedName>
        <fullName evidence="3">Glycosyltransferase</fullName>
    </submittedName>
</protein>
<dbReference type="AlphaFoldDB" id="A0A418YHK8"/>
<accession>A0A418YHK8</accession>
<dbReference type="PANTHER" id="PTHR12526">
    <property type="entry name" value="GLYCOSYLTRANSFERASE"/>
    <property type="match status" value="1"/>
</dbReference>
<dbReference type="Pfam" id="PF00534">
    <property type="entry name" value="Glycos_transf_1"/>
    <property type="match status" value="1"/>
</dbReference>
<name>A0A418YHK8_9GAMM</name>
<evidence type="ECO:0000313" key="4">
    <source>
        <dbReference type="Proteomes" id="UP000283255"/>
    </source>
</evidence>
<evidence type="ECO:0000259" key="1">
    <source>
        <dbReference type="Pfam" id="PF00534"/>
    </source>
</evidence>
<feature type="domain" description="Glycosyltransferase subfamily 4-like N-terminal" evidence="2">
    <location>
        <begin position="21"/>
        <end position="203"/>
    </location>
</feature>
<feature type="domain" description="Glycosyl transferase family 1" evidence="1">
    <location>
        <begin position="217"/>
        <end position="358"/>
    </location>
</feature>
<dbReference type="EMBL" id="QZCH01000004">
    <property type="protein sequence ID" value="RJG49543.1"/>
    <property type="molecule type" value="Genomic_DNA"/>
</dbReference>
<reference evidence="3 4" key="1">
    <citation type="submission" date="2018-09" db="EMBL/GenBank/DDBJ databases">
        <authorList>
            <person name="Wang F."/>
        </authorList>
    </citation>
    <scope>NUCLEOTIDE SEQUENCE [LARGE SCALE GENOMIC DNA]</scope>
    <source>
        <strain evidence="3 4">PLHSC7-2</strain>
    </source>
</reference>
<dbReference type="GO" id="GO:1901135">
    <property type="term" value="P:carbohydrate derivative metabolic process"/>
    <property type="evidence" value="ECO:0007669"/>
    <property type="project" value="UniProtKB-ARBA"/>
</dbReference>
<comment type="caution">
    <text evidence="3">The sequence shown here is derived from an EMBL/GenBank/DDBJ whole genome shotgun (WGS) entry which is preliminary data.</text>
</comment>
<sequence length="387" mass="44127">MVSEGSNVKRILFVTHNLKGGGVQKITLDTARYHVEAGNDVSLLCLEKGIDLPVDFDCHFHTLDMKSFFISRPWLALYYCFYKLILRKLLPNSEFLWASYVYGKAFTKFLEGKPKFDAIFVNGIRSMNRLASVSQDNVVYSLHLPHALAKKPSSRYFRFLFKRLFSGKKIFCVSEFIRKDIATKARSLGVTIDKLAVIHNPCDGEKLSRLAQETVPFEDDYVVSVGRLTKQKRFDVLIKAYKIADIDKKLVILGEGHQRKELEQLIKELGLDQQVFLVGFDKNPFKWMKRSHFFILSSDFEGFVLVVNEALALQVPVVATDCGPITEILTGELLQGVVPKGDIRLLAEKIRQFDKQPIKPSDDVVKQLDFHCITQQQLAMVTKSARQ</sequence>
<evidence type="ECO:0000259" key="2">
    <source>
        <dbReference type="Pfam" id="PF13439"/>
    </source>
</evidence>
<dbReference type="InterPro" id="IPR001296">
    <property type="entry name" value="Glyco_trans_1"/>
</dbReference>
<gene>
    <name evidence="3" type="ORF">D1Z90_06185</name>
</gene>
<dbReference type="PANTHER" id="PTHR12526:SF630">
    <property type="entry name" value="GLYCOSYLTRANSFERASE"/>
    <property type="match status" value="1"/>
</dbReference>
<evidence type="ECO:0000313" key="3">
    <source>
        <dbReference type="EMBL" id="RJG49543.1"/>
    </source>
</evidence>
<keyword evidence="4" id="KW-1185">Reference proteome</keyword>